<dbReference type="InterPro" id="IPR047741">
    <property type="entry name" value="DIP1984-like"/>
</dbReference>
<evidence type="ECO:0000256" key="1">
    <source>
        <dbReference type="SAM" id="Coils"/>
    </source>
</evidence>
<evidence type="ECO:0008006" key="5">
    <source>
        <dbReference type="Google" id="ProtNLM"/>
    </source>
</evidence>
<dbReference type="EMBL" id="CP017630">
    <property type="protein sequence ID" value="AOW31349.1"/>
    <property type="molecule type" value="Genomic_DNA"/>
</dbReference>
<dbReference type="GeneID" id="3645274"/>
<organism evidence="3 4">
    <name type="scientific">Candida albicans (strain SC5314 / ATCC MYA-2876)</name>
    <name type="common">Yeast</name>
    <dbReference type="NCBI Taxonomy" id="237561"/>
    <lineage>
        <taxon>Eukaryota</taxon>
        <taxon>Fungi</taxon>
        <taxon>Dikarya</taxon>
        <taxon>Ascomycota</taxon>
        <taxon>Saccharomycotina</taxon>
        <taxon>Pichiomycetes</taxon>
        <taxon>Debaryomycetaceae</taxon>
        <taxon>Candida/Lodderomyces clade</taxon>
        <taxon>Candida</taxon>
    </lineage>
</organism>
<proteinExistence type="predicted"/>
<dbReference type="SMR" id="A0A1D8PTA6"/>
<feature type="coiled-coil region" evidence="1">
    <location>
        <begin position="133"/>
        <end position="160"/>
    </location>
</feature>
<dbReference type="CGD" id="CAL0000179277">
    <property type="gene designation" value="orf19.8335"/>
</dbReference>
<evidence type="ECO:0000313" key="2">
    <source>
        <dbReference type="CGD" id="CAL0000179277"/>
    </source>
</evidence>
<dbReference type="Gene3D" id="6.10.320.10">
    <property type="match status" value="1"/>
</dbReference>
<accession>A0A1D8PTA6</accession>
<reference evidence="3 4" key="2">
    <citation type="journal article" date="2007" name="Genome Biol.">
        <title>Assembly of the Candida albicans genome into sixteen supercontigs aligned on the eight chromosomes.</title>
        <authorList>
            <person name="van het Hoog M."/>
            <person name="Rast T.J."/>
            <person name="Martchenko M."/>
            <person name="Grindle S."/>
            <person name="Dignard D."/>
            <person name="Hogues H."/>
            <person name="Cuomo C."/>
            <person name="Berriman M."/>
            <person name="Scherer S."/>
            <person name="Magee B.B."/>
            <person name="Whiteway M."/>
            <person name="Chibana H."/>
            <person name="Nantel A."/>
            <person name="Magee P.T."/>
        </authorList>
    </citation>
    <scope>GENOME REANNOTATION</scope>
    <source>
        <strain evidence="4">SC5314 / ATCC MYA-2876</strain>
    </source>
</reference>
<protein>
    <recommendedName>
        <fullName evidence="5">Septicolysin</fullName>
    </recommendedName>
</protein>
<dbReference type="NCBIfam" id="NF038048">
    <property type="entry name" value="DIP1984_fam"/>
    <property type="match status" value="1"/>
</dbReference>
<reference evidence="3 4" key="1">
    <citation type="journal article" date="2004" name="Proc. Natl. Acad. Sci. U.S.A.">
        <title>The diploid genome sequence of Candida albicans.</title>
        <authorList>
            <person name="Jones T."/>
            <person name="Federspiel N.A."/>
            <person name="Chibana H."/>
            <person name="Dungan J."/>
            <person name="Kalman S."/>
            <person name="Magee B.B."/>
            <person name="Newport G."/>
            <person name="Thorstenson Y.R."/>
            <person name="Agabian N."/>
            <person name="Magee P.T."/>
            <person name="Davis R.W."/>
            <person name="Scherer S."/>
        </authorList>
    </citation>
    <scope>NUCLEOTIDE SEQUENCE [LARGE SCALE GENOMIC DNA]</scope>
    <source>
        <strain evidence="4">SC5314 / ATCC MYA-2876</strain>
    </source>
</reference>
<keyword evidence="4" id="KW-1185">Reference proteome</keyword>
<dbReference type="Proteomes" id="UP000000559">
    <property type="component" value="Chromosome R"/>
</dbReference>
<evidence type="ECO:0000313" key="3">
    <source>
        <dbReference type="EMBL" id="AOW31349.1"/>
    </source>
</evidence>
<reference evidence="3 4" key="3">
    <citation type="journal article" date="2013" name="Genome Biol.">
        <title>Assembly of a phased diploid Candida albicans genome facilitates allele-specific measurements and provides a simple model for repeat and indel structure.</title>
        <authorList>
            <person name="Muzzey D."/>
            <person name="Schwartz K."/>
            <person name="Weissman J.S."/>
            <person name="Sherlock G."/>
        </authorList>
    </citation>
    <scope>NUCLEOTIDE SEQUENCE [LARGE SCALE GENOMIC DNA]</scope>
    <source>
        <strain evidence="4">SC5314 / ATCC MYA-2876</strain>
    </source>
</reference>
<dbReference type="VEuPathDB" id="FungiDB:CR_06500C_A"/>
<name>A0A1D8PTA6_CANAL</name>
<dbReference type="RefSeq" id="XP_713076.2">
    <property type="nucleotide sequence ID" value="XM_707983.2"/>
</dbReference>
<dbReference type="InParanoid" id="A0A1D8PTA6"/>
<dbReference type="STRING" id="237561.A0A1D8PTA6"/>
<gene>
    <name evidence="3" type="ordered locus">CAALFM_CR06500CA</name>
    <name evidence="2" type="ordered locus">orf19.8335</name>
</gene>
<dbReference type="AlphaFoldDB" id="A0A1D8PTA6"/>
<dbReference type="Pfam" id="PF20935">
    <property type="entry name" value="DUF6847"/>
    <property type="match status" value="1"/>
</dbReference>
<dbReference type="OrthoDB" id="4009151at2759"/>
<sequence>MASSVKLATALKQRAILTKELSELDDKIQSSLISQVGMKKINDPDKLYLDYVAKSQELAKLVSSINYTNNITPIEVDLTMGKYDNTIKTINDALICRDRIFKKLQFVKKISTAGKEQPLDSKDEIKFVSFIDVDKYDTLAQELNTQFENLNLKLQEINWQVDLVEI</sequence>
<dbReference type="KEGG" id="cal:CAALFM_CR06500CA"/>
<keyword evidence="1" id="KW-0175">Coiled coil</keyword>
<evidence type="ECO:0000313" key="4">
    <source>
        <dbReference type="Proteomes" id="UP000000559"/>
    </source>
</evidence>